<evidence type="ECO:0000313" key="3">
    <source>
        <dbReference type="EMBL" id="ASR50293.1"/>
    </source>
</evidence>
<sequence>MDTSKHVFQLHGVDAAERPVLRKTFRRKEMIEFFSKLPPTQVAIEACGASHNWGRTLTGFGHSVKLIPPAYIKPYIKRGKNDAADAEAICEAMSRPTMRFVPIKSADNQAALMLVTMRDRLIRTRTQLCSAIRGHAAEFGLIAGSGTCRVEPLLDRIAADPEVPHLARDLFAMHAEELALLRARIKEVNGRLAEWHRSNARSRRVAQIPGVGTLGATLLALKTPAPEDFQSGRAFAAWIGLTPRDHSTGGRVKLGSITRAGDALLRRTLVVGATALLRHIRNDRSKHASPWILEMLKRKPPKLVAVALANKMARIAWKLMVTNQDYQAPAGATSLARAA</sequence>
<feature type="domain" description="Transposase IS110-like N-terminal" evidence="1">
    <location>
        <begin position="1"/>
        <end position="135"/>
    </location>
</feature>
<keyword evidence="5" id="KW-1185">Reference proteome</keyword>
<evidence type="ECO:0000259" key="1">
    <source>
        <dbReference type="Pfam" id="PF01548"/>
    </source>
</evidence>
<name>A0ABM6MAS9_9SPHN</name>
<feature type="domain" description="Transposase IS116/IS110/IS902 C-terminal" evidence="2">
    <location>
        <begin position="203"/>
        <end position="282"/>
    </location>
</feature>
<protein>
    <submittedName>
        <fullName evidence="4">IS110 family transposase</fullName>
    </submittedName>
</protein>
<evidence type="ECO:0000313" key="4">
    <source>
        <dbReference type="EMBL" id="ASR53166.1"/>
    </source>
</evidence>
<gene>
    <name evidence="3" type="ORF">B5J99_01415</name>
    <name evidence="4" type="ORF">B5J99_18270</name>
</gene>
<proteinExistence type="predicted"/>
<dbReference type="PANTHER" id="PTHR33055:SF3">
    <property type="entry name" value="PUTATIVE TRANSPOSASE FOR IS117-RELATED"/>
    <property type="match status" value="1"/>
</dbReference>
<accession>A0ABM6MAS9</accession>
<dbReference type="EMBL" id="CP020083">
    <property type="protein sequence ID" value="ASR53166.1"/>
    <property type="molecule type" value="Genomic_DNA"/>
</dbReference>
<organism evidence="4 5">
    <name type="scientific">Blastomonas fulva</name>
    <dbReference type="NCBI Taxonomy" id="1550728"/>
    <lineage>
        <taxon>Bacteria</taxon>
        <taxon>Pseudomonadati</taxon>
        <taxon>Pseudomonadota</taxon>
        <taxon>Alphaproteobacteria</taxon>
        <taxon>Sphingomonadales</taxon>
        <taxon>Sphingomonadaceae</taxon>
        <taxon>Blastomonas</taxon>
    </lineage>
</organism>
<evidence type="ECO:0000259" key="2">
    <source>
        <dbReference type="Pfam" id="PF02371"/>
    </source>
</evidence>
<dbReference type="PANTHER" id="PTHR33055">
    <property type="entry name" value="TRANSPOSASE FOR INSERTION SEQUENCE ELEMENT IS1111A"/>
    <property type="match status" value="1"/>
</dbReference>
<evidence type="ECO:0000313" key="5">
    <source>
        <dbReference type="Proteomes" id="UP000258016"/>
    </source>
</evidence>
<dbReference type="Pfam" id="PF01548">
    <property type="entry name" value="DEDD_Tnp_IS110"/>
    <property type="match status" value="1"/>
</dbReference>
<dbReference type="Pfam" id="PF02371">
    <property type="entry name" value="Transposase_20"/>
    <property type="match status" value="1"/>
</dbReference>
<dbReference type="InterPro" id="IPR047650">
    <property type="entry name" value="Transpos_IS110"/>
</dbReference>
<dbReference type="InterPro" id="IPR003346">
    <property type="entry name" value="Transposase_20"/>
</dbReference>
<dbReference type="InterPro" id="IPR002525">
    <property type="entry name" value="Transp_IS110-like_N"/>
</dbReference>
<dbReference type="EMBL" id="CP020083">
    <property type="protein sequence ID" value="ASR50293.1"/>
    <property type="molecule type" value="Genomic_DNA"/>
</dbReference>
<dbReference type="Proteomes" id="UP000258016">
    <property type="component" value="Chromosome"/>
</dbReference>
<reference evidence="4 5" key="1">
    <citation type="submission" date="2017-03" db="EMBL/GenBank/DDBJ databases">
        <title>Complete genome sequence of Blastomonas fulva degrading microcsystin LR.</title>
        <authorList>
            <person name="Lee H.-g."/>
            <person name="Jin L."/>
            <person name="oh H.-M."/>
        </authorList>
    </citation>
    <scope>NUCLEOTIDE SEQUENCE [LARGE SCALE GENOMIC DNA]</scope>
    <source>
        <strain evidence="4 5">T2</strain>
    </source>
</reference>
<dbReference type="NCBIfam" id="NF033542">
    <property type="entry name" value="transpos_IS110"/>
    <property type="match status" value="1"/>
</dbReference>